<evidence type="ECO:0000256" key="1">
    <source>
        <dbReference type="ARBA" id="ARBA00004123"/>
    </source>
</evidence>
<dbReference type="GeneTree" id="ENSGT00940000159365"/>
<dbReference type="Ensembl" id="ENSSMAT00000063135.1">
    <property type="protein sequence ID" value="ENSSMAP00000056043.1"/>
    <property type="gene ID" value="ENSSMAG00000022820.1"/>
</dbReference>
<dbReference type="SMART" id="SM01180">
    <property type="entry name" value="DWNN"/>
    <property type="match status" value="1"/>
</dbReference>
<dbReference type="Proteomes" id="UP000694558">
    <property type="component" value="Chromosome 19"/>
</dbReference>
<evidence type="ECO:0000313" key="8">
    <source>
        <dbReference type="Ensembl" id="ENSSMAP00000056043.1"/>
    </source>
</evidence>
<dbReference type="GO" id="GO:0016567">
    <property type="term" value="P:protein ubiquitination"/>
    <property type="evidence" value="ECO:0007669"/>
    <property type="project" value="InterPro"/>
</dbReference>
<protein>
    <recommendedName>
        <fullName evidence="7">DWNN domain-containing protein</fullName>
    </recommendedName>
</protein>
<evidence type="ECO:0000256" key="4">
    <source>
        <dbReference type="ARBA" id="ARBA00022833"/>
    </source>
</evidence>
<feature type="compositionally biased region" description="Basic and acidic residues" evidence="6">
    <location>
        <begin position="89"/>
        <end position="99"/>
    </location>
</feature>
<dbReference type="GO" id="GO:0061630">
    <property type="term" value="F:ubiquitin protein ligase activity"/>
    <property type="evidence" value="ECO:0007669"/>
    <property type="project" value="InterPro"/>
</dbReference>
<dbReference type="GO" id="GO:0006397">
    <property type="term" value="P:mRNA processing"/>
    <property type="evidence" value="ECO:0007669"/>
    <property type="project" value="InterPro"/>
</dbReference>
<reference evidence="8" key="1">
    <citation type="submission" date="2023-05" db="EMBL/GenBank/DDBJ databases">
        <title>High-quality long-read genome of Scophthalmus maximus.</title>
        <authorList>
            <person name="Lien S."/>
            <person name="Martinez P."/>
        </authorList>
    </citation>
    <scope>NUCLEOTIDE SEQUENCE [LARGE SCALE GENOMIC DNA]</scope>
</reference>
<evidence type="ECO:0000256" key="3">
    <source>
        <dbReference type="ARBA" id="ARBA00022771"/>
    </source>
</evidence>
<dbReference type="GO" id="GO:0008270">
    <property type="term" value="F:zinc ion binding"/>
    <property type="evidence" value="ECO:0007669"/>
    <property type="project" value="UniProtKB-KW"/>
</dbReference>
<reference evidence="8" key="2">
    <citation type="submission" date="2025-08" db="UniProtKB">
        <authorList>
            <consortium name="Ensembl"/>
        </authorList>
    </citation>
    <scope>IDENTIFICATION</scope>
</reference>
<proteinExistence type="predicted"/>
<feature type="region of interest" description="Disordered" evidence="6">
    <location>
        <begin position="55"/>
        <end position="99"/>
    </location>
</feature>
<dbReference type="AlphaFoldDB" id="A0A8D3D934"/>
<dbReference type="InterPro" id="IPR033489">
    <property type="entry name" value="RBBP6"/>
</dbReference>
<evidence type="ECO:0000256" key="2">
    <source>
        <dbReference type="ARBA" id="ARBA00022723"/>
    </source>
</evidence>
<name>A0A8D3D934_SCOMX</name>
<dbReference type="Pfam" id="PF08783">
    <property type="entry name" value="DWNN"/>
    <property type="match status" value="1"/>
</dbReference>
<dbReference type="GO" id="GO:0006511">
    <property type="term" value="P:ubiquitin-dependent protein catabolic process"/>
    <property type="evidence" value="ECO:0007669"/>
    <property type="project" value="TreeGrafter"/>
</dbReference>
<keyword evidence="5" id="KW-0539">Nucleus</keyword>
<keyword evidence="2" id="KW-0479">Metal-binding</keyword>
<feature type="domain" description="DWNN" evidence="7">
    <location>
        <begin position="4"/>
        <end position="76"/>
    </location>
</feature>
<dbReference type="PROSITE" id="PS51282">
    <property type="entry name" value="DWNN"/>
    <property type="match status" value="1"/>
</dbReference>
<evidence type="ECO:0000259" key="7">
    <source>
        <dbReference type="PROSITE" id="PS51282"/>
    </source>
</evidence>
<evidence type="ECO:0000256" key="6">
    <source>
        <dbReference type="SAM" id="MobiDB-lite"/>
    </source>
</evidence>
<keyword evidence="4" id="KW-0862">Zinc</keyword>
<dbReference type="GO" id="GO:0005634">
    <property type="term" value="C:nucleus"/>
    <property type="evidence" value="ECO:0007669"/>
    <property type="project" value="UniProtKB-SubCell"/>
</dbReference>
<dbReference type="PANTHER" id="PTHR15439:SF0">
    <property type="entry name" value="CELL DIVISION CYCLE AND APOPTOSIS REGULATOR PROTEIN 1-RELATED"/>
    <property type="match status" value="1"/>
</dbReference>
<evidence type="ECO:0000313" key="9">
    <source>
        <dbReference type="Proteomes" id="UP000694558"/>
    </source>
</evidence>
<dbReference type="PANTHER" id="PTHR15439">
    <property type="entry name" value="RETINOBLASTOMA-BINDING PROTEIN 6"/>
    <property type="match status" value="1"/>
</dbReference>
<organism evidence="8 9">
    <name type="scientific">Scophthalmus maximus</name>
    <name type="common">Turbot</name>
    <name type="synonym">Psetta maxima</name>
    <dbReference type="NCBI Taxonomy" id="52904"/>
    <lineage>
        <taxon>Eukaryota</taxon>
        <taxon>Metazoa</taxon>
        <taxon>Chordata</taxon>
        <taxon>Craniata</taxon>
        <taxon>Vertebrata</taxon>
        <taxon>Euteleostomi</taxon>
        <taxon>Actinopterygii</taxon>
        <taxon>Neopterygii</taxon>
        <taxon>Teleostei</taxon>
        <taxon>Neoteleostei</taxon>
        <taxon>Acanthomorphata</taxon>
        <taxon>Carangaria</taxon>
        <taxon>Pleuronectiformes</taxon>
        <taxon>Pleuronectoidei</taxon>
        <taxon>Scophthalmidae</taxon>
        <taxon>Scophthalmus</taxon>
    </lineage>
</organism>
<dbReference type="InterPro" id="IPR014891">
    <property type="entry name" value="DWNN_domain"/>
</dbReference>
<keyword evidence="3" id="KW-0863">Zinc-finger</keyword>
<evidence type="ECO:0000256" key="5">
    <source>
        <dbReference type="ARBA" id="ARBA00023242"/>
    </source>
</evidence>
<sequence>MTHVHYKFSSKLSYDTVVFDGPHVTLRDLKRQIMCRERLRAADCDLQITNAQDKQEYTDDDGPISKGSSVIVRRIPTSGGRSGSSSKTHNHERSASQHHRSLDVVKAFLSRRSVRQSSFESVELHKLHKPLCAISFYQ</sequence>
<comment type="subcellular location">
    <subcellularLocation>
        <location evidence="1">Nucleus</location>
    </subcellularLocation>
</comment>
<dbReference type="Gene3D" id="3.10.20.90">
    <property type="entry name" value="Phosphatidylinositol 3-kinase Catalytic Subunit, Chain A, domain 1"/>
    <property type="match status" value="1"/>
</dbReference>
<accession>A0A8D3D934</accession>